<keyword evidence="3" id="KW-1185">Reference proteome</keyword>
<accession>A0A6N7IZV5</accession>
<proteinExistence type="predicted"/>
<evidence type="ECO:0000313" key="3">
    <source>
        <dbReference type="Proteomes" id="UP000460257"/>
    </source>
</evidence>
<reference evidence="2" key="1">
    <citation type="journal article" date="2020" name="Appl. Environ. Microbiol.">
        <title>Medium-Chain Fatty Acid Synthesis by 'Candidatus Weimeria bifida' gen. nov., sp. nov., and 'Candidatus Pseudoramibacter fermentans' sp. nov.</title>
        <authorList>
            <person name="Scarborough M.J."/>
            <person name="Myers K.S."/>
            <person name="Donohue T.J."/>
            <person name="Noguera D.R."/>
        </authorList>
    </citation>
    <scope>NUCLEOTIDE SEQUENCE</scope>
    <source>
        <strain evidence="2">LCO1.1</strain>
    </source>
</reference>
<feature type="transmembrane region" description="Helical" evidence="1">
    <location>
        <begin position="51"/>
        <end position="76"/>
    </location>
</feature>
<feature type="transmembrane region" description="Helical" evidence="1">
    <location>
        <begin position="21"/>
        <end position="39"/>
    </location>
</feature>
<organism evidence="2 3">
    <name type="scientific">Candidatus Weimeria bifida</name>
    <dbReference type="NCBI Taxonomy" id="2599074"/>
    <lineage>
        <taxon>Bacteria</taxon>
        <taxon>Bacillati</taxon>
        <taxon>Bacillota</taxon>
        <taxon>Clostridia</taxon>
        <taxon>Lachnospirales</taxon>
        <taxon>Lachnospiraceae</taxon>
        <taxon>Candidatus Weimeria</taxon>
    </lineage>
</organism>
<evidence type="ECO:0000313" key="2">
    <source>
        <dbReference type="EMBL" id="MQN01887.1"/>
    </source>
</evidence>
<keyword evidence="1" id="KW-0472">Membrane</keyword>
<feature type="transmembrane region" description="Helical" evidence="1">
    <location>
        <begin position="241"/>
        <end position="262"/>
    </location>
</feature>
<evidence type="ECO:0000256" key="1">
    <source>
        <dbReference type="SAM" id="Phobius"/>
    </source>
</evidence>
<feature type="transmembrane region" description="Helical" evidence="1">
    <location>
        <begin position="88"/>
        <end position="106"/>
    </location>
</feature>
<name>A0A6N7IZV5_9FIRM</name>
<feature type="transmembrane region" description="Helical" evidence="1">
    <location>
        <begin position="177"/>
        <end position="201"/>
    </location>
</feature>
<protein>
    <submittedName>
        <fullName evidence="2">Uncharacterized protein</fullName>
    </submittedName>
</protein>
<dbReference type="Proteomes" id="UP000460257">
    <property type="component" value="Unassembled WGS sequence"/>
</dbReference>
<feature type="transmembrane region" description="Helical" evidence="1">
    <location>
        <begin position="213"/>
        <end position="235"/>
    </location>
</feature>
<keyword evidence="1" id="KW-1133">Transmembrane helix</keyword>
<keyword evidence="1" id="KW-0812">Transmembrane</keyword>
<dbReference type="EMBL" id="VOGC01000007">
    <property type="protein sequence ID" value="MQN01887.1"/>
    <property type="molecule type" value="Genomic_DNA"/>
</dbReference>
<gene>
    <name evidence="2" type="ORF">FRC54_08265</name>
</gene>
<sequence>MKIDLATRSQINNFISTHENLFRRAAGGVWTFFGVFIISRDFGFSTLLSSPVITIILTAAGVFVPFSGIALMLVIYTVLQILNLSQSVGVVLLLMYLFFYAFTYSYKAKNMNLLPGITVLYRISIPYCAPMVAGLFGDYHEVTSIIGGSAIAYYMKSVHDAVPTLSESGNATGGLDILSSMIGNSGFYFFMAAMVIMFLMVTTIRNIRSPHSWIFAVILGVLSEALIMAGGEIFFGQGPGAASLFFGNVVAAVVGFLSAAFLQNLDYTRVERVQFEDDEYYYYVTAVPKIHISKEDKEIKRITPDMADDKNDEKEVKA</sequence>
<comment type="caution">
    <text evidence="2">The sequence shown here is derived from an EMBL/GenBank/DDBJ whole genome shotgun (WGS) entry which is preliminary data.</text>
</comment>
<dbReference type="AlphaFoldDB" id="A0A6N7IZV5"/>